<dbReference type="Pfam" id="PF02163">
    <property type="entry name" value="Peptidase_M50"/>
    <property type="match status" value="1"/>
</dbReference>
<feature type="transmembrane region" description="Helical" evidence="11">
    <location>
        <begin position="297"/>
        <end position="317"/>
    </location>
</feature>
<keyword evidence="6" id="KW-0378">Hydrolase</keyword>
<evidence type="ECO:0000256" key="10">
    <source>
        <dbReference type="SAM" id="MobiDB-lite"/>
    </source>
</evidence>
<keyword evidence="8 11" id="KW-1133">Transmembrane helix</keyword>
<name>A0A926ZJ19_9CYAN</name>
<feature type="transmembrane region" description="Helical" evidence="11">
    <location>
        <begin position="38"/>
        <end position="58"/>
    </location>
</feature>
<feature type="transmembrane region" description="Helical" evidence="11">
    <location>
        <begin position="6"/>
        <end position="26"/>
    </location>
</feature>
<gene>
    <name evidence="13" type="ORF">H6G03_24425</name>
</gene>
<accession>A0A926ZJ19</accession>
<evidence type="ECO:0000256" key="3">
    <source>
        <dbReference type="ARBA" id="ARBA00007931"/>
    </source>
</evidence>
<dbReference type="Proteomes" id="UP000641646">
    <property type="component" value="Unassembled WGS sequence"/>
</dbReference>
<evidence type="ECO:0000313" key="13">
    <source>
        <dbReference type="EMBL" id="MBD2184179.1"/>
    </source>
</evidence>
<dbReference type="InterPro" id="IPR008915">
    <property type="entry name" value="Peptidase_M50"/>
</dbReference>
<evidence type="ECO:0000313" key="14">
    <source>
        <dbReference type="Proteomes" id="UP000641646"/>
    </source>
</evidence>
<keyword evidence="14" id="KW-1185">Reference proteome</keyword>
<dbReference type="PANTHER" id="PTHR31412">
    <property type="entry name" value="ZINC METALLOPROTEASE EGY1"/>
    <property type="match status" value="1"/>
</dbReference>
<evidence type="ECO:0000256" key="8">
    <source>
        <dbReference type="ARBA" id="ARBA00022989"/>
    </source>
</evidence>
<evidence type="ECO:0000256" key="11">
    <source>
        <dbReference type="SAM" id="Phobius"/>
    </source>
</evidence>
<feature type="transmembrane region" description="Helical" evidence="11">
    <location>
        <begin position="64"/>
        <end position="81"/>
    </location>
</feature>
<feature type="transmembrane region" description="Helical" evidence="11">
    <location>
        <begin position="431"/>
        <end position="457"/>
    </location>
</feature>
<dbReference type="InterPro" id="IPR044838">
    <property type="entry name" value="EGY1-like"/>
</dbReference>
<comment type="cofactor">
    <cofactor evidence="1">
        <name>Zn(2+)</name>
        <dbReference type="ChEBI" id="CHEBI:29105"/>
    </cofactor>
</comment>
<evidence type="ECO:0000256" key="6">
    <source>
        <dbReference type="ARBA" id="ARBA00022801"/>
    </source>
</evidence>
<dbReference type="GO" id="GO:0008233">
    <property type="term" value="F:peptidase activity"/>
    <property type="evidence" value="ECO:0007669"/>
    <property type="project" value="UniProtKB-KW"/>
</dbReference>
<sequence>MFTASETSVIALILLAAFGILAWGYLRAKPFGKLGILAWLQSVALMAPWLLFFGLFAAGIYLNLVSILFMLVASAGLYIYLGRQLRAAGQDLMMRDRAAKMANANQEASSGEQTPQAIESATEKPQPVQVQLKIEFVPIPQEDLKTIQGIFGIDTFFATETIPYQEGAVFNGNLRGEAQAVHTRLSDALQERLGDRYRLFLIENPEGKPVVVVLPSRNDPKPSTIIQKILAVVLMLATIATCLETSGLMLEFDLFQNPSRLAEALPIGLGILTILVAHEIGHWLLARRHNIRLSLPYFIPTLQIGSFGAITRFESLLPNRNVLFDISVAGPAAGGIVSLLMLIVGMLLSQQGSFFQVPAQFFQGSILVGTLARVVLGSALQQPLVDVHPLVVIGWLGLVITALNLMPAGQLDGGRIVLAIYGRKVASRTTIATLIVLALVALGNPLAIYWAIVIVFLQRDLERPSLNEISEPDDARAAIGLLALFLTIATLIPLSPGLAGRLGIGVSGPF</sequence>
<evidence type="ECO:0000256" key="4">
    <source>
        <dbReference type="ARBA" id="ARBA00022670"/>
    </source>
</evidence>
<dbReference type="EMBL" id="JACJPW010000074">
    <property type="protein sequence ID" value="MBD2184179.1"/>
    <property type="molecule type" value="Genomic_DNA"/>
</dbReference>
<feature type="transmembrane region" description="Helical" evidence="11">
    <location>
        <begin position="229"/>
        <end position="252"/>
    </location>
</feature>
<feature type="transmembrane region" description="Helical" evidence="11">
    <location>
        <begin position="477"/>
        <end position="494"/>
    </location>
</feature>
<dbReference type="PANTHER" id="PTHR31412:SF0">
    <property type="entry name" value="ZINC METALLOPROTEASE EGY1, CHLOROPLASTIC-RELATED"/>
    <property type="match status" value="1"/>
</dbReference>
<evidence type="ECO:0000256" key="9">
    <source>
        <dbReference type="ARBA" id="ARBA00023136"/>
    </source>
</evidence>
<proteinExistence type="inferred from homology"/>
<evidence type="ECO:0000256" key="5">
    <source>
        <dbReference type="ARBA" id="ARBA00022692"/>
    </source>
</evidence>
<feature type="domain" description="Peptidase M50" evidence="12">
    <location>
        <begin position="269"/>
        <end position="439"/>
    </location>
</feature>
<evidence type="ECO:0000256" key="2">
    <source>
        <dbReference type="ARBA" id="ARBA00004141"/>
    </source>
</evidence>
<organism evidence="13 14">
    <name type="scientific">Aerosakkonema funiforme FACHB-1375</name>
    <dbReference type="NCBI Taxonomy" id="2949571"/>
    <lineage>
        <taxon>Bacteria</taxon>
        <taxon>Bacillati</taxon>
        <taxon>Cyanobacteriota</taxon>
        <taxon>Cyanophyceae</taxon>
        <taxon>Oscillatoriophycideae</taxon>
        <taxon>Aerosakkonematales</taxon>
        <taxon>Aerosakkonemataceae</taxon>
        <taxon>Aerosakkonema</taxon>
    </lineage>
</organism>
<comment type="similarity">
    <text evidence="3">Belongs to the peptidase M50B family.</text>
</comment>
<keyword evidence="5 11" id="KW-0812">Transmembrane</keyword>
<keyword evidence="9 11" id="KW-0472">Membrane</keyword>
<evidence type="ECO:0000256" key="1">
    <source>
        <dbReference type="ARBA" id="ARBA00001947"/>
    </source>
</evidence>
<evidence type="ECO:0000259" key="12">
    <source>
        <dbReference type="Pfam" id="PF02163"/>
    </source>
</evidence>
<feature type="compositionally biased region" description="Polar residues" evidence="10">
    <location>
        <begin position="103"/>
        <end position="119"/>
    </location>
</feature>
<feature type="transmembrane region" description="Helical" evidence="11">
    <location>
        <begin position="329"/>
        <end position="349"/>
    </location>
</feature>
<feature type="transmembrane region" description="Helical" evidence="11">
    <location>
        <begin position="264"/>
        <end position="285"/>
    </location>
</feature>
<feature type="transmembrane region" description="Helical" evidence="11">
    <location>
        <begin position="361"/>
        <end position="381"/>
    </location>
</feature>
<feature type="transmembrane region" description="Helical" evidence="11">
    <location>
        <begin position="387"/>
        <end position="406"/>
    </location>
</feature>
<keyword evidence="7" id="KW-0809">Transit peptide</keyword>
<dbReference type="AlphaFoldDB" id="A0A926ZJ19"/>
<dbReference type="RefSeq" id="WP_190470048.1">
    <property type="nucleotide sequence ID" value="NZ_JACJPW010000074.1"/>
</dbReference>
<protein>
    <submittedName>
        <fullName evidence="13">Site-2 protease family protein</fullName>
    </submittedName>
</protein>
<comment type="subcellular location">
    <subcellularLocation>
        <location evidence="2">Membrane</location>
        <topology evidence="2">Multi-pass membrane protein</topology>
    </subcellularLocation>
</comment>
<dbReference type="GO" id="GO:0016020">
    <property type="term" value="C:membrane"/>
    <property type="evidence" value="ECO:0007669"/>
    <property type="project" value="UniProtKB-SubCell"/>
</dbReference>
<dbReference type="CDD" id="cd06160">
    <property type="entry name" value="S2P-M50_like_2"/>
    <property type="match status" value="1"/>
</dbReference>
<reference evidence="13" key="2">
    <citation type="submission" date="2020-08" db="EMBL/GenBank/DDBJ databases">
        <authorList>
            <person name="Chen M."/>
            <person name="Teng W."/>
            <person name="Zhao L."/>
            <person name="Hu C."/>
            <person name="Zhou Y."/>
            <person name="Han B."/>
            <person name="Song L."/>
            <person name="Shu W."/>
        </authorList>
    </citation>
    <scope>NUCLEOTIDE SEQUENCE</scope>
    <source>
        <strain evidence="13">FACHB-1375</strain>
    </source>
</reference>
<keyword evidence="4 13" id="KW-0645">Protease</keyword>
<evidence type="ECO:0000256" key="7">
    <source>
        <dbReference type="ARBA" id="ARBA00022946"/>
    </source>
</evidence>
<reference evidence="13" key="1">
    <citation type="journal article" date="2015" name="ISME J.">
        <title>Draft Genome Sequence of Streptomyces incarnatus NRRL8089, which Produces the Nucleoside Antibiotic Sinefungin.</title>
        <authorList>
            <person name="Oshima K."/>
            <person name="Hattori M."/>
            <person name="Shimizu H."/>
            <person name="Fukuda K."/>
            <person name="Nemoto M."/>
            <person name="Inagaki K."/>
            <person name="Tamura T."/>
        </authorList>
    </citation>
    <scope>NUCLEOTIDE SEQUENCE</scope>
    <source>
        <strain evidence="13">FACHB-1375</strain>
    </source>
</reference>
<dbReference type="GO" id="GO:0006508">
    <property type="term" value="P:proteolysis"/>
    <property type="evidence" value="ECO:0007669"/>
    <property type="project" value="UniProtKB-KW"/>
</dbReference>
<feature type="region of interest" description="Disordered" evidence="10">
    <location>
        <begin position="103"/>
        <end position="124"/>
    </location>
</feature>
<comment type="caution">
    <text evidence="13">The sequence shown here is derived from an EMBL/GenBank/DDBJ whole genome shotgun (WGS) entry which is preliminary data.</text>
</comment>